<dbReference type="AlphaFoldDB" id="H0QN64"/>
<organism evidence="1 2">
    <name type="scientific">Arthrobacter globiformis (strain ATCC 8010 / DSM 20124 / JCM 1332 / NBRC 12137 / NCIMB 8907 / NRRL B-2979 / 168)</name>
    <dbReference type="NCBI Taxonomy" id="1077972"/>
    <lineage>
        <taxon>Bacteria</taxon>
        <taxon>Bacillati</taxon>
        <taxon>Actinomycetota</taxon>
        <taxon>Actinomycetes</taxon>
        <taxon>Micrococcales</taxon>
        <taxon>Micrococcaceae</taxon>
        <taxon>Arthrobacter</taxon>
    </lineage>
</organism>
<protein>
    <submittedName>
        <fullName evidence="1">Uncharacterized protein</fullName>
    </submittedName>
</protein>
<reference evidence="1 2" key="1">
    <citation type="submission" date="2011-12" db="EMBL/GenBank/DDBJ databases">
        <title>Whole genome shotgun sequence of Arthrobacter globiformis NBRC 12137.</title>
        <authorList>
            <person name="Miyazawa S."/>
            <person name="Hosoyama A."/>
            <person name="Tsuchikane K."/>
            <person name="Katsumata H."/>
            <person name="Yamazaki S."/>
            <person name="Fujita N."/>
        </authorList>
    </citation>
    <scope>NUCLEOTIDE SEQUENCE [LARGE SCALE GENOMIC DNA]</scope>
    <source>
        <strain evidence="1 2">NBRC 12137</strain>
    </source>
</reference>
<sequence>MLISRTRVVHPVGRFRVRALAVLHAVRAGVGQFDCVLAGAFSGECLYKNPE</sequence>
<evidence type="ECO:0000313" key="2">
    <source>
        <dbReference type="Proteomes" id="UP000003828"/>
    </source>
</evidence>
<proteinExistence type="predicted"/>
<accession>H0QN64</accession>
<comment type="caution">
    <text evidence="1">The sequence shown here is derived from an EMBL/GenBank/DDBJ whole genome shotgun (WGS) entry which is preliminary data.</text>
</comment>
<name>H0QN64_ARTG1</name>
<evidence type="ECO:0000313" key="1">
    <source>
        <dbReference type="EMBL" id="GAB14265.1"/>
    </source>
</evidence>
<dbReference type="Proteomes" id="UP000003828">
    <property type="component" value="Unassembled WGS sequence"/>
</dbReference>
<keyword evidence="2" id="KW-1185">Reference proteome</keyword>
<gene>
    <name evidence="1" type="ORF">ARGLB_064_00270</name>
</gene>
<dbReference type="EMBL" id="BAEG01000064">
    <property type="protein sequence ID" value="GAB14265.1"/>
    <property type="molecule type" value="Genomic_DNA"/>
</dbReference>